<feature type="compositionally biased region" description="Polar residues" evidence="1">
    <location>
        <begin position="281"/>
        <end position="296"/>
    </location>
</feature>
<dbReference type="GO" id="GO:0005886">
    <property type="term" value="C:plasma membrane"/>
    <property type="evidence" value="ECO:0007669"/>
    <property type="project" value="TreeGrafter"/>
</dbReference>
<feature type="compositionally biased region" description="Pro residues" evidence="1">
    <location>
        <begin position="1313"/>
        <end position="1346"/>
    </location>
</feature>
<feature type="compositionally biased region" description="Polar residues" evidence="1">
    <location>
        <begin position="323"/>
        <end position="333"/>
    </location>
</feature>
<feature type="compositionally biased region" description="Polar residues" evidence="1">
    <location>
        <begin position="1249"/>
        <end position="1263"/>
    </location>
</feature>
<feature type="region of interest" description="Disordered" evidence="1">
    <location>
        <begin position="1297"/>
        <end position="1351"/>
    </location>
</feature>
<sequence>MNLGDAKIRPPVGRRMKAKAPPPPQPPQPAPRRIFRNAVPDGGGSSGGDSKENMLRPSVDLHISLPSGYQTTVSVDGRKALMDLLVDLCSQYHLNPAYHTLELLSPDAQPIIFKPNALLGALDVSCALIKERVLEDKVIRKPPPKVPEKTVRLVVNYHRSQKAVVRVNPSVPLHTLVPVICQKCEFDPAHVLLFKDNISHQQLDLDKCLSELGIRELYVLDQTLVLQPKMASSPALNYSAESLHSNSLSGSEKKGLLGFLKFNRRKSKGMSVTSGPCVETRPSTLGQSQSVMNISKMSPKVELKKRRAPAPPTAPTQTLPLTSQINLSSPSSHNHLKKRKAPAPPPTPSPEPVISTSMPTASVWAPCVPVPVERTLLPSPRASTPADDSDLSHSIEDSEPARSICSSSGSDVAAGSSSSSLAEEPVTHQVHVIAAYTTYTPEPEPEPEYEPEPKPEPEPEPQLKPEPKPEHKEEAAPQTPKESPQEPGPSSEDQMPEDPELEMELKMEEMENNRNSGIAWLHSAHESEKMAEQEVETASVASSESFADQGYAASEGMAEESVPVSPSKRMQSVSPMSLNTSSALPGNQSKDSSSDSDEGCATWGSRQSTGNIQRGHQSIKRQNGYEEDPEITAQIHLTLADLDANLADINHSEGTSVFMDDEIPVSIVDMDIPVTTIDEVLDDDRCSSSECEAALLHSSQNITSQLCAPSEVIENKNNNACGTEKKQSVPERSPSPDIKKQSQETTLTVIEKTMNPSPTNEKPSQATKLVEQKRDNMEQKAVFNSETKSKAVTEELKSQKDSVSRKSQNSVRPAVQSVQKVPDERLTTAPMVQKFRTDTAYEERTPITRVPTTQGKITQSSFSRFGMKTFTVIPPKPTVSQTKPTGSLVIGAIKIDEQGNMVTQKQISTGPKKNGNPSVEASTETSPLDKAKAFWSTAEKQDQTATINQGPIINNRDTDVFKPSIVSEVSKLSVETPPEETHKEVIIVERKPISVVASKPSFPEPAEKPSLTAERRDFSFLIPSRRTSSQYVASAIAKNNSIPNTKTDIKQAPSESTVGVQKPVNQQFNSEVRLTNIQKPANAFKPPENSVPSFGHPKHLQSYFSHVAEKPASSERISSVEKGTLHGEDRTKSLDSHPLNIKIQPSTHMSAQIKPMESSSEEAISINKFSDTSARQTPTDTTRPPLTKKPELHDSEIPSEPNQGNFFGPVKKFKPVIFKPVQRETSIHSSLMEAIQSGEGIERLRKVSDSSMKSTVRKLSNNDADNEHSALLSALRAPSNSARLKKTKSGAAKELEQLRKLEEDRNVQRDDISPPPTSSPAFVPPPPPAFVPPPPPPSAPVKPPLVLPAGGNPEVAREALLEAIRSGSGAQRLRKVPVTQTRRQVNGRLGTIQATSPLSYGH</sequence>
<dbReference type="GO" id="GO:0030041">
    <property type="term" value="P:actin filament polymerization"/>
    <property type="evidence" value="ECO:0007669"/>
    <property type="project" value="TreeGrafter"/>
</dbReference>
<reference evidence="3" key="1">
    <citation type="submission" date="2025-08" db="UniProtKB">
        <authorList>
            <consortium name="Ensembl"/>
        </authorList>
    </citation>
    <scope>IDENTIFICATION</scope>
</reference>
<dbReference type="CDD" id="cd21800">
    <property type="entry name" value="WH2_Wb_Cobl"/>
    <property type="match status" value="1"/>
</dbReference>
<dbReference type="GO" id="GO:0043025">
    <property type="term" value="C:neuronal cell body"/>
    <property type="evidence" value="ECO:0007669"/>
    <property type="project" value="TreeGrafter"/>
</dbReference>
<dbReference type="InterPro" id="IPR019025">
    <property type="entry name" value="Cordon-bleu_ubiquitin_domain"/>
</dbReference>
<feature type="compositionally biased region" description="Polar residues" evidence="1">
    <location>
        <begin position="568"/>
        <end position="591"/>
    </location>
</feature>
<proteinExistence type="predicted"/>
<feature type="compositionally biased region" description="Polar residues" evidence="1">
    <location>
        <begin position="805"/>
        <end position="818"/>
    </location>
</feature>
<feature type="region of interest" description="Disordered" evidence="1">
    <location>
        <begin position="1"/>
        <end position="54"/>
    </location>
</feature>
<dbReference type="InterPro" id="IPR003124">
    <property type="entry name" value="WH2_dom"/>
</dbReference>
<dbReference type="CDD" id="cd21799">
    <property type="entry name" value="WH2_Wa_Cobl"/>
    <property type="match status" value="1"/>
</dbReference>
<evidence type="ECO:0000313" key="4">
    <source>
        <dbReference type="Proteomes" id="UP000694427"/>
    </source>
</evidence>
<feature type="compositionally biased region" description="Basic and acidic residues" evidence="1">
    <location>
        <begin position="787"/>
        <end position="804"/>
    </location>
</feature>
<dbReference type="SMART" id="SM00246">
    <property type="entry name" value="WH2"/>
    <property type="match status" value="3"/>
</dbReference>
<dbReference type="Pfam" id="PF02205">
    <property type="entry name" value="WH2"/>
    <property type="match status" value="1"/>
</dbReference>
<dbReference type="GO" id="GO:0044295">
    <property type="term" value="C:axonal growth cone"/>
    <property type="evidence" value="ECO:0007669"/>
    <property type="project" value="TreeGrafter"/>
</dbReference>
<dbReference type="PANTHER" id="PTHR47008:SF1">
    <property type="entry name" value="PROTEIN CORDON-BLEU"/>
    <property type="match status" value="1"/>
</dbReference>
<feature type="compositionally biased region" description="Polar residues" evidence="1">
    <location>
        <begin position="604"/>
        <end position="616"/>
    </location>
</feature>
<dbReference type="GO" id="GO:0005884">
    <property type="term" value="C:actin filament"/>
    <property type="evidence" value="ECO:0007669"/>
    <property type="project" value="TreeGrafter"/>
</dbReference>
<evidence type="ECO:0000256" key="1">
    <source>
        <dbReference type="SAM" id="MobiDB-lite"/>
    </source>
</evidence>
<feature type="region of interest" description="Disordered" evidence="1">
    <location>
        <begin position="375"/>
        <end position="626"/>
    </location>
</feature>
<feature type="region of interest" description="Disordered" evidence="1">
    <location>
        <begin position="1366"/>
        <end position="1402"/>
    </location>
</feature>
<dbReference type="GO" id="GO:0001726">
    <property type="term" value="C:ruffle"/>
    <property type="evidence" value="ECO:0007669"/>
    <property type="project" value="TreeGrafter"/>
</dbReference>
<dbReference type="GO" id="GO:1990357">
    <property type="term" value="C:terminal web"/>
    <property type="evidence" value="ECO:0007669"/>
    <property type="project" value="TreeGrafter"/>
</dbReference>
<feature type="region of interest" description="Disordered" evidence="1">
    <location>
        <begin position="905"/>
        <end position="927"/>
    </location>
</feature>
<feature type="domain" description="WH2" evidence="2">
    <location>
        <begin position="1356"/>
        <end position="1376"/>
    </location>
</feature>
<accession>A0A8C1NML4</accession>
<evidence type="ECO:0000259" key="2">
    <source>
        <dbReference type="PROSITE" id="PS51082"/>
    </source>
</evidence>
<feature type="region of interest" description="Disordered" evidence="1">
    <location>
        <begin position="268"/>
        <end position="357"/>
    </location>
</feature>
<evidence type="ECO:0000313" key="3">
    <source>
        <dbReference type="Ensembl" id="ENSCCRP00010094413.1"/>
    </source>
</evidence>
<feature type="region of interest" description="Disordered" evidence="1">
    <location>
        <begin position="1245"/>
        <end position="1264"/>
    </location>
</feature>
<feature type="compositionally biased region" description="Polar residues" evidence="1">
    <location>
        <begin position="1053"/>
        <end position="1066"/>
    </location>
</feature>
<feature type="compositionally biased region" description="Basic and acidic residues" evidence="1">
    <location>
        <begin position="523"/>
        <end position="532"/>
    </location>
</feature>
<feature type="compositionally biased region" description="Basic and acidic residues" evidence="1">
    <location>
        <begin position="1297"/>
        <end position="1312"/>
    </location>
</feature>
<dbReference type="GO" id="GO:0003785">
    <property type="term" value="F:actin monomer binding"/>
    <property type="evidence" value="ECO:0007669"/>
    <property type="project" value="InterPro"/>
</dbReference>
<feature type="compositionally biased region" description="Basic and acidic residues" evidence="1">
    <location>
        <begin position="1123"/>
        <end position="1135"/>
    </location>
</feature>
<dbReference type="GO" id="GO:0048471">
    <property type="term" value="C:perinuclear region of cytoplasm"/>
    <property type="evidence" value="ECO:0007669"/>
    <property type="project" value="TreeGrafter"/>
</dbReference>
<feature type="compositionally biased region" description="Basic and acidic residues" evidence="1">
    <location>
        <begin position="503"/>
        <end position="512"/>
    </location>
</feature>
<dbReference type="Proteomes" id="UP000694427">
    <property type="component" value="Unplaced"/>
</dbReference>
<feature type="compositionally biased region" description="Polar residues" evidence="1">
    <location>
        <begin position="1157"/>
        <end position="1184"/>
    </location>
</feature>
<feature type="compositionally biased region" description="Polar residues" evidence="1">
    <location>
        <begin position="905"/>
        <end position="926"/>
    </location>
</feature>
<dbReference type="Gene3D" id="3.10.20.90">
    <property type="entry name" value="Phosphatidylinositol 3-kinase Catalytic Subunit, Chain A, domain 1"/>
    <property type="match status" value="1"/>
</dbReference>
<feature type="compositionally biased region" description="Pro residues" evidence="1">
    <location>
        <begin position="342"/>
        <end position="351"/>
    </location>
</feature>
<dbReference type="InterPro" id="IPR039895">
    <property type="entry name" value="COBL-like"/>
</dbReference>
<dbReference type="PANTHER" id="PTHR47008">
    <property type="entry name" value="PROTEIN CORDON-BLEU"/>
    <property type="match status" value="1"/>
</dbReference>
<feature type="compositionally biased region" description="Polar residues" evidence="1">
    <location>
        <begin position="743"/>
        <end position="767"/>
    </location>
</feature>
<organism evidence="3 4">
    <name type="scientific">Cyprinus carpio</name>
    <name type="common">Common carp</name>
    <dbReference type="NCBI Taxonomy" id="7962"/>
    <lineage>
        <taxon>Eukaryota</taxon>
        <taxon>Metazoa</taxon>
        <taxon>Chordata</taxon>
        <taxon>Craniata</taxon>
        <taxon>Vertebrata</taxon>
        <taxon>Euteleostomi</taxon>
        <taxon>Actinopterygii</taxon>
        <taxon>Neopterygii</taxon>
        <taxon>Teleostei</taxon>
        <taxon>Ostariophysi</taxon>
        <taxon>Cypriniformes</taxon>
        <taxon>Cyprinidae</taxon>
        <taxon>Cyprininae</taxon>
        <taxon>Cyprinus</taxon>
    </lineage>
</organism>
<feature type="compositionally biased region" description="Pro residues" evidence="1">
    <location>
        <begin position="20"/>
        <end position="30"/>
    </location>
</feature>
<name>A0A8C1NML4_CYPCA</name>
<feature type="compositionally biased region" description="Low complexity" evidence="1">
    <location>
        <begin position="536"/>
        <end position="547"/>
    </location>
</feature>
<dbReference type="PROSITE" id="PS51082">
    <property type="entry name" value="WH2"/>
    <property type="match status" value="2"/>
</dbReference>
<feature type="domain" description="WH2" evidence="2">
    <location>
        <begin position="1227"/>
        <end position="1247"/>
    </location>
</feature>
<dbReference type="Pfam" id="PF09469">
    <property type="entry name" value="Cobl"/>
    <property type="match status" value="1"/>
</dbReference>
<dbReference type="GO" id="GO:0051639">
    <property type="term" value="P:actin filament network formation"/>
    <property type="evidence" value="ECO:0007669"/>
    <property type="project" value="TreeGrafter"/>
</dbReference>
<feature type="region of interest" description="Disordered" evidence="1">
    <location>
        <begin position="1109"/>
        <end position="1209"/>
    </location>
</feature>
<protein>
    <submittedName>
        <fullName evidence="3">Cordon-bleu WH2 repeat protein</fullName>
    </submittedName>
</protein>
<feature type="region of interest" description="Disordered" evidence="1">
    <location>
        <begin position="1043"/>
        <end position="1066"/>
    </location>
</feature>
<dbReference type="GO" id="GO:0044294">
    <property type="term" value="C:dendritic growth cone"/>
    <property type="evidence" value="ECO:0007669"/>
    <property type="project" value="TreeGrafter"/>
</dbReference>
<dbReference type="CDD" id="cd21801">
    <property type="entry name" value="WH2_Wc_Cobl"/>
    <property type="match status" value="1"/>
</dbReference>
<feature type="compositionally biased region" description="Basic and acidic residues" evidence="1">
    <location>
        <begin position="390"/>
        <end position="400"/>
    </location>
</feature>
<feature type="compositionally biased region" description="Low complexity" evidence="1">
    <location>
        <begin position="406"/>
        <end position="420"/>
    </location>
</feature>
<reference evidence="3" key="2">
    <citation type="submission" date="2025-09" db="UniProtKB">
        <authorList>
            <consortium name="Ensembl"/>
        </authorList>
    </citation>
    <scope>IDENTIFICATION</scope>
</reference>
<feature type="region of interest" description="Disordered" evidence="1">
    <location>
        <begin position="718"/>
        <end position="818"/>
    </location>
</feature>
<dbReference type="Ensembl" id="ENSCCRT00010104761.1">
    <property type="protein sequence ID" value="ENSCCRP00010094413.1"/>
    <property type="gene ID" value="ENSCCRG00010041342.1"/>
</dbReference>
<feature type="compositionally biased region" description="Basic and acidic residues" evidence="1">
    <location>
        <begin position="451"/>
        <end position="475"/>
    </location>
</feature>
<feature type="compositionally biased region" description="Polar residues" evidence="1">
    <location>
        <begin position="1392"/>
        <end position="1402"/>
    </location>
</feature>
<keyword evidence="4" id="KW-1185">Reference proteome</keyword>